<dbReference type="AlphaFoldDB" id="A0A075K3F1"/>
<dbReference type="Gene3D" id="2.40.50.230">
    <property type="entry name" value="Gp5 N-terminal domain"/>
    <property type="match status" value="1"/>
</dbReference>
<dbReference type="SUPFAM" id="SSF69279">
    <property type="entry name" value="Phage tail proteins"/>
    <property type="match status" value="2"/>
</dbReference>
<protein>
    <submittedName>
        <fullName evidence="7">Type IV secretion protein Rhs</fullName>
    </submittedName>
</protein>
<evidence type="ECO:0000256" key="1">
    <source>
        <dbReference type="ARBA" id="ARBA00004613"/>
    </source>
</evidence>
<proteinExistence type="inferred from homology"/>
<dbReference type="Gene3D" id="4.10.220.110">
    <property type="match status" value="1"/>
</dbReference>
<evidence type="ECO:0000256" key="3">
    <source>
        <dbReference type="ARBA" id="ARBA00022525"/>
    </source>
</evidence>
<dbReference type="InterPro" id="IPR037026">
    <property type="entry name" value="Vgr_OB-fold_dom_sf"/>
</dbReference>
<dbReference type="PATRIC" id="fig|1217721.7.peg.2825"/>
<feature type="region of interest" description="Disordered" evidence="4">
    <location>
        <begin position="459"/>
        <end position="480"/>
    </location>
</feature>
<dbReference type="NCBIfam" id="TIGR03361">
    <property type="entry name" value="VI_Rhs_Vgr"/>
    <property type="match status" value="1"/>
</dbReference>
<sequence length="668" mass="73189">MAHAITLSSDLGDKLLFASMRADEPLGRLFRYELELLSQDDQVNLRQLLGTSMTVKFVAADGYTRYFNGIVIEAAQTGFRTIDKLSYAVYRVTLAPKPWLLTRKVDCRIFVDQSVPDIVRTVLGEIGYGDLKLSLSGNYDKRDYCVQYREDYFNFISRLLEQEGIYYFFTHADGAHTMVLADALGAHARTPSFEKIPYAPPVQQGKRNAASVDAWRQLRGVHATKVQLTDYDPLNPRTSLLATEEIGQAGDCHEISGLEVFDYPGAHEVTATGERYARVQAEARNVQRSRYEGSTNACGMAVGALFELKDFPRRAWNQEYLVIATRIRLAESGYASGDSDGEPFTCELEAIESKLPFRSLPQAIRPTIAGLQTAVVAGDTAEDIAVDKHGRIQVIFHWNKLDRQNGRQSCPVRVASPWAGKSWGAVSIPRVGQEVVVSFLEGDPDRPLIIGSVYNADNPPPYSLPDNKTQSGIKSRSLQGGTDDYNEIRFEDKKGSEELYLHAQKDMREEVENDHFVEISHDETVTVKNDQTETVQHDRKLSVGNDDKLDVTQNATTSVGQTFKLTAGSEIQLVAGASSIVMKSSGEIEIKGVNVKITGDVSVKVEGQVEVGVKAGATMDIGAGASLKVHSDGMLEVNGAAMTTVKGAMLTLNGEGMAKLGGGITMIG</sequence>
<dbReference type="GO" id="GO:0005576">
    <property type="term" value="C:extracellular region"/>
    <property type="evidence" value="ECO:0007669"/>
    <property type="project" value="UniProtKB-SubCell"/>
</dbReference>
<dbReference type="HOGENOM" id="CLU_004121_7_3_6"/>
<dbReference type="Pfam" id="PF22178">
    <property type="entry name" value="Gp5_trimer_C"/>
    <property type="match status" value="1"/>
</dbReference>
<dbReference type="Pfam" id="PF05954">
    <property type="entry name" value="Phage_GPD"/>
    <property type="match status" value="1"/>
</dbReference>
<keyword evidence="8" id="KW-1185">Reference proteome</keyword>
<evidence type="ECO:0000313" key="8">
    <source>
        <dbReference type="Proteomes" id="UP000027987"/>
    </source>
</evidence>
<dbReference type="RefSeq" id="WP_019467509.1">
    <property type="nucleotide sequence ID" value="NZ_ALOY01000184.1"/>
</dbReference>
<dbReference type="InterPro" id="IPR006531">
    <property type="entry name" value="Gp5/Vgr_OB"/>
</dbReference>
<dbReference type="PANTHER" id="PTHR32305:SF15">
    <property type="entry name" value="PROTEIN RHSA-RELATED"/>
    <property type="match status" value="1"/>
</dbReference>
<dbReference type="EMBL" id="CP008884">
    <property type="protein sequence ID" value="AIF48227.1"/>
    <property type="molecule type" value="Genomic_DNA"/>
</dbReference>
<dbReference type="Proteomes" id="UP000027987">
    <property type="component" value="Chromosome"/>
</dbReference>
<dbReference type="InterPro" id="IPR006533">
    <property type="entry name" value="T6SS_Vgr_RhsGE"/>
</dbReference>
<comment type="similarity">
    <text evidence="2">Belongs to the VgrG protein family.</text>
</comment>
<name>A0A075K3F1_9GAMM</name>
<dbReference type="Gene3D" id="2.30.110.50">
    <property type="match status" value="1"/>
</dbReference>
<evidence type="ECO:0000256" key="2">
    <source>
        <dbReference type="ARBA" id="ARBA00005558"/>
    </source>
</evidence>
<gene>
    <name evidence="7" type="ORF">HY57_13695</name>
</gene>
<dbReference type="SUPFAM" id="SSF69349">
    <property type="entry name" value="Phage fibre proteins"/>
    <property type="match status" value="1"/>
</dbReference>
<dbReference type="InterPro" id="IPR050708">
    <property type="entry name" value="T6SS_VgrG/RHS"/>
</dbReference>
<dbReference type="STRING" id="1217721.HY57_13695"/>
<keyword evidence="3" id="KW-0964">Secreted</keyword>
<feature type="domain" description="Gp5/Type VI secretion system Vgr protein OB-fold" evidence="5">
    <location>
        <begin position="386"/>
        <end position="454"/>
    </location>
</feature>
<accession>A0A075K3F1</accession>
<evidence type="ECO:0000313" key="7">
    <source>
        <dbReference type="EMBL" id="AIF48227.1"/>
    </source>
</evidence>
<dbReference type="InterPro" id="IPR017847">
    <property type="entry name" value="T6SS_RhsGE_Vgr_subset"/>
</dbReference>
<dbReference type="Gene3D" id="3.55.50.10">
    <property type="entry name" value="Baseplate protein-like domains"/>
    <property type="match status" value="1"/>
</dbReference>
<evidence type="ECO:0000259" key="5">
    <source>
        <dbReference type="Pfam" id="PF04717"/>
    </source>
</evidence>
<dbReference type="Pfam" id="PF04717">
    <property type="entry name" value="Phage_base_V"/>
    <property type="match status" value="1"/>
</dbReference>
<comment type="subcellular location">
    <subcellularLocation>
        <location evidence="1">Secreted</location>
    </subcellularLocation>
</comment>
<evidence type="ECO:0000259" key="6">
    <source>
        <dbReference type="Pfam" id="PF22178"/>
    </source>
</evidence>
<reference evidence="7 8" key="1">
    <citation type="submission" date="2014-07" db="EMBL/GenBank/DDBJ databases">
        <title>Complete Genome Sequence of Dyella japonica Strain A8 Isolated from Malaysian Tropical Soil.</title>
        <authorList>
            <person name="Hui R.K.H."/>
            <person name="Chen J.-W."/>
            <person name="Chan K.-G."/>
            <person name="Leung F.C.C."/>
        </authorList>
    </citation>
    <scope>NUCLEOTIDE SEQUENCE [LARGE SCALE GENOMIC DNA]</scope>
    <source>
        <strain evidence="7 8">A8</strain>
    </source>
</reference>
<dbReference type="SUPFAM" id="SSF69255">
    <property type="entry name" value="gp5 N-terminal domain-like"/>
    <property type="match status" value="1"/>
</dbReference>
<feature type="compositionally biased region" description="Polar residues" evidence="4">
    <location>
        <begin position="466"/>
        <end position="480"/>
    </location>
</feature>
<evidence type="ECO:0000256" key="4">
    <source>
        <dbReference type="SAM" id="MobiDB-lite"/>
    </source>
</evidence>
<organism evidence="7 8">
    <name type="scientific">Dyella japonica A8</name>
    <dbReference type="NCBI Taxonomy" id="1217721"/>
    <lineage>
        <taxon>Bacteria</taxon>
        <taxon>Pseudomonadati</taxon>
        <taxon>Pseudomonadota</taxon>
        <taxon>Gammaproteobacteria</taxon>
        <taxon>Lysobacterales</taxon>
        <taxon>Rhodanobacteraceae</taxon>
        <taxon>Dyella</taxon>
    </lineage>
</organism>
<dbReference type="InterPro" id="IPR054030">
    <property type="entry name" value="Gp5_Vgr_C"/>
</dbReference>
<feature type="domain" description="Gp5/Type VI secretion system Vgr C-terminal trimerisation" evidence="6">
    <location>
        <begin position="471"/>
        <end position="577"/>
    </location>
</feature>
<dbReference type="NCBIfam" id="TIGR01646">
    <property type="entry name" value="vgr_GE"/>
    <property type="match status" value="1"/>
</dbReference>
<dbReference type="PANTHER" id="PTHR32305">
    <property type="match status" value="1"/>
</dbReference>
<dbReference type="KEGG" id="dja:HY57_13695"/>
<dbReference type="OrthoDB" id="9762420at2"/>